<protein>
    <submittedName>
        <fullName evidence="2">Jg25199 protein</fullName>
    </submittedName>
</protein>
<feature type="region of interest" description="Disordered" evidence="1">
    <location>
        <begin position="27"/>
        <end position="47"/>
    </location>
</feature>
<sequence length="102" mass="11625">MDSNRFALWDKRAEGKHRFFGTLHNRHEAGARQDGRRVPDLPHVHSPPKVTNAAAHVLPTAFVRPKYSISIKKSALSFTHLRTQLCYSTQEFNTVRVDVSLC</sequence>
<keyword evidence="3" id="KW-1185">Reference proteome</keyword>
<comment type="caution">
    <text evidence="2">The sequence shown here is derived from an EMBL/GenBank/DDBJ whole genome shotgun (WGS) entry which is preliminary data.</text>
</comment>
<evidence type="ECO:0000313" key="2">
    <source>
        <dbReference type="EMBL" id="CAH2242274.1"/>
    </source>
</evidence>
<reference evidence="2" key="1">
    <citation type="submission" date="2022-03" db="EMBL/GenBank/DDBJ databases">
        <authorList>
            <person name="Lindestad O."/>
        </authorList>
    </citation>
    <scope>NUCLEOTIDE SEQUENCE</scope>
</reference>
<gene>
    <name evidence="2" type="primary">jg25199</name>
    <name evidence="2" type="ORF">PAEG_LOCUS18613</name>
</gene>
<evidence type="ECO:0000313" key="3">
    <source>
        <dbReference type="Proteomes" id="UP000838756"/>
    </source>
</evidence>
<dbReference type="AlphaFoldDB" id="A0A8S4RYL3"/>
<dbReference type="Proteomes" id="UP000838756">
    <property type="component" value="Unassembled WGS sequence"/>
</dbReference>
<accession>A0A8S4RYL3</accession>
<feature type="compositionally biased region" description="Basic and acidic residues" evidence="1">
    <location>
        <begin position="27"/>
        <end position="43"/>
    </location>
</feature>
<proteinExistence type="predicted"/>
<dbReference type="EMBL" id="CAKXAJ010025635">
    <property type="protein sequence ID" value="CAH2242274.1"/>
    <property type="molecule type" value="Genomic_DNA"/>
</dbReference>
<name>A0A8S4RYL3_9NEOP</name>
<evidence type="ECO:0000256" key="1">
    <source>
        <dbReference type="SAM" id="MobiDB-lite"/>
    </source>
</evidence>
<organism evidence="2 3">
    <name type="scientific">Pararge aegeria aegeria</name>
    <dbReference type="NCBI Taxonomy" id="348720"/>
    <lineage>
        <taxon>Eukaryota</taxon>
        <taxon>Metazoa</taxon>
        <taxon>Ecdysozoa</taxon>
        <taxon>Arthropoda</taxon>
        <taxon>Hexapoda</taxon>
        <taxon>Insecta</taxon>
        <taxon>Pterygota</taxon>
        <taxon>Neoptera</taxon>
        <taxon>Endopterygota</taxon>
        <taxon>Lepidoptera</taxon>
        <taxon>Glossata</taxon>
        <taxon>Ditrysia</taxon>
        <taxon>Papilionoidea</taxon>
        <taxon>Nymphalidae</taxon>
        <taxon>Satyrinae</taxon>
        <taxon>Satyrini</taxon>
        <taxon>Parargina</taxon>
        <taxon>Pararge</taxon>
    </lineage>
</organism>